<reference evidence="1" key="1">
    <citation type="journal article" date="2014" name="Int. J. Syst. Evol. Microbiol.">
        <title>Complete genome sequence of Corynebacterium casei LMG S-19264T (=DSM 44701T), isolated from a smear-ripened cheese.</title>
        <authorList>
            <consortium name="US DOE Joint Genome Institute (JGI-PGF)"/>
            <person name="Walter F."/>
            <person name="Albersmeier A."/>
            <person name="Kalinowski J."/>
            <person name="Ruckert C."/>
        </authorList>
    </citation>
    <scope>NUCLEOTIDE SEQUENCE</scope>
    <source>
        <strain evidence="1">JCM 14371</strain>
    </source>
</reference>
<organism evidence="1 2">
    <name type="scientific">Deinococcus aquiradiocola</name>
    <dbReference type="NCBI Taxonomy" id="393059"/>
    <lineage>
        <taxon>Bacteria</taxon>
        <taxon>Thermotogati</taxon>
        <taxon>Deinococcota</taxon>
        <taxon>Deinococci</taxon>
        <taxon>Deinococcales</taxon>
        <taxon>Deinococcaceae</taxon>
        <taxon>Deinococcus</taxon>
    </lineage>
</organism>
<evidence type="ECO:0000313" key="1">
    <source>
        <dbReference type="EMBL" id="GGJ84842.1"/>
    </source>
</evidence>
<protein>
    <recommendedName>
        <fullName evidence="3">Phosphotransferase</fullName>
    </recommendedName>
</protein>
<gene>
    <name evidence="1" type="ORF">GCM10008939_30920</name>
</gene>
<name>A0A917PMM5_9DEIO</name>
<reference evidence="1" key="2">
    <citation type="submission" date="2020-09" db="EMBL/GenBank/DDBJ databases">
        <authorList>
            <person name="Sun Q."/>
            <person name="Ohkuma M."/>
        </authorList>
    </citation>
    <scope>NUCLEOTIDE SEQUENCE</scope>
    <source>
        <strain evidence="1">JCM 14371</strain>
    </source>
</reference>
<accession>A0A917PMM5</accession>
<dbReference type="EMBL" id="BMOE01000013">
    <property type="protein sequence ID" value="GGJ84842.1"/>
    <property type="molecule type" value="Genomic_DNA"/>
</dbReference>
<sequence length="160" mass="17847">MSRALLRRFPFGLHLEIDALREQVVSGLAPPAPDHPPEAVRQFRLAHHAAVQQARLYAREGFEVVIDDVLWPRGVQHLVDGLHSLTVRRVFLAPGLDVALHRNATRTNKTYDTATLDPLIRSLHPSMPVDEYRAEGWTVLDTARLTAEQTVDALLATLPG</sequence>
<dbReference type="Proteomes" id="UP000635726">
    <property type="component" value="Unassembled WGS sequence"/>
</dbReference>
<evidence type="ECO:0000313" key="2">
    <source>
        <dbReference type="Proteomes" id="UP000635726"/>
    </source>
</evidence>
<dbReference type="InterPro" id="IPR027417">
    <property type="entry name" value="P-loop_NTPase"/>
</dbReference>
<proteinExistence type="predicted"/>
<dbReference type="AlphaFoldDB" id="A0A917PMM5"/>
<evidence type="ECO:0008006" key="3">
    <source>
        <dbReference type="Google" id="ProtNLM"/>
    </source>
</evidence>
<keyword evidence="2" id="KW-1185">Reference proteome</keyword>
<comment type="caution">
    <text evidence="1">The sequence shown here is derived from an EMBL/GenBank/DDBJ whole genome shotgun (WGS) entry which is preliminary data.</text>
</comment>
<dbReference type="Gene3D" id="3.40.50.300">
    <property type="entry name" value="P-loop containing nucleotide triphosphate hydrolases"/>
    <property type="match status" value="1"/>
</dbReference>
<dbReference type="SUPFAM" id="SSF52540">
    <property type="entry name" value="P-loop containing nucleoside triphosphate hydrolases"/>
    <property type="match status" value="1"/>
</dbReference>